<keyword evidence="4 7" id="KW-0812">Transmembrane</keyword>
<dbReference type="CDD" id="cd06261">
    <property type="entry name" value="TM_PBP2"/>
    <property type="match status" value="1"/>
</dbReference>
<dbReference type="RefSeq" id="WP_318953438.1">
    <property type="nucleotide sequence ID" value="NZ_CP137555.1"/>
</dbReference>
<dbReference type="KEGG" id="mpaf:R5R33_14630"/>
<evidence type="ECO:0000259" key="8">
    <source>
        <dbReference type="PROSITE" id="PS50928"/>
    </source>
</evidence>
<evidence type="ECO:0000256" key="1">
    <source>
        <dbReference type="ARBA" id="ARBA00004651"/>
    </source>
</evidence>
<dbReference type="Gene3D" id="1.10.3720.10">
    <property type="entry name" value="MetI-like"/>
    <property type="match status" value="1"/>
</dbReference>
<dbReference type="PROSITE" id="PS50928">
    <property type="entry name" value="ABC_TM1"/>
    <property type="match status" value="1"/>
</dbReference>
<feature type="transmembrane region" description="Helical" evidence="7">
    <location>
        <begin position="147"/>
        <end position="172"/>
    </location>
</feature>
<evidence type="ECO:0000313" key="9">
    <source>
        <dbReference type="EMBL" id="WOX04963.1"/>
    </source>
</evidence>
<evidence type="ECO:0000313" key="10">
    <source>
        <dbReference type="Proteomes" id="UP001302477"/>
    </source>
</evidence>
<dbReference type="GO" id="GO:0005886">
    <property type="term" value="C:plasma membrane"/>
    <property type="evidence" value="ECO:0007669"/>
    <property type="project" value="UniProtKB-SubCell"/>
</dbReference>
<proteinExistence type="inferred from homology"/>
<feature type="transmembrane region" description="Helical" evidence="7">
    <location>
        <begin position="250"/>
        <end position="274"/>
    </location>
</feature>
<keyword evidence="6 7" id="KW-0472">Membrane</keyword>
<dbReference type="AlphaFoldDB" id="A0AAU0MY76"/>
<keyword evidence="2 7" id="KW-0813">Transport</keyword>
<gene>
    <name evidence="9" type="ORF">R5R33_14630</name>
</gene>
<dbReference type="InterPro" id="IPR000515">
    <property type="entry name" value="MetI-like"/>
</dbReference>
<comment type="subcellular location">
    <subcellularLocation>
        <location evidence="1 7">Cell membrane</location>
        <topology evidence="1 7">Multi-pass membrane protein</topology>
    </subcellularLocation>
</comment>
<evidence type="ECO:0000256" key="7">
    <source>
        <dbReference type="RuleBase" id="RU363032"/>
    </source>
</evidence>
<protein>
    <submittedName>
        <fullName evidence="9">ABC transporter permease subunit</fullName>
    </submittedName>
</protein>
<dbReference type="PANTHER" id="PTHR30043">
    <property type="entry name" value="PHOSPHONATES TRANSPORT SYSTEM PERMEASE PROTEIN"/>
    <property type="match status" value="1"/>
</dbReference>
<evidence type="ECO:0000256" key="5">
    <source>
        <dbReference type="ARBA" id="ARBA00022989"/>
    </source>
</evidence>
<organism evidence="9 10">
    <name type="scientific">Microbulbifer pacificus</name>
    <dbReference type="NCBI Taxonomy" id="407164"/>
    <lineage>
        <taxon>Bacteria</taxon>
        <taxon>Pseudomonadati</taxon>
        <taxon>Pseudomonadota</taxon>
        <taxon>Gammaproteobacteria</taxon>
        <taxon>Cellvibrionales</taxon>
        <taxon>Microbulbiferaceae</taxon>
        <taxon>Microbulbifer</taxon>
    </lineage>
</organism>
<keyword evidence="5 7" id="KW-1133">Transmembrane helix</keyword>
<dbReference type="Pfam" id="PF00528">
    <property type="entry name" value="BPD_transp_1"/>
    <property type="match status" value="1"/>
</dbReference>
<dbReference type="PANTHER" id="PTHR30043:SF1">
    <property type="entry name" value="ABC TRANSPORT SYSTEM PERMEASE PROTEIN P69"/>
    <property type="match status" value="1"/>
</dbReference>
<evidence type="ECO:0000256" key="4">
    <source>
        <dbReference type="ARBA" id="ARBA00022692"/>
    </source>
</evidence>
<evidence type="ECO:0000256" key="2">
    <source>
        <dbReference type="ARBA" id="ARBA00022448"/>
    </source>
</evidence>
<feature type="transmembrane region" description="Helical" evidence="7">
    <location>
        <begin position="88"/>
        <end position="109"/>
    </location>
</feature>
<evidence type="ECO:0000256" key="6">
    <source>
        <dbReference type="ARBA" id="ARBA00023136"/>
    </source>
</evidence>
<feature type="domain" description="ABC transmembrane type-1" evidence="8">
    <location>
        <begin position="83"/>
        <end position="278"/>
    </location>
</feature>
<dbReference type="GO" id="GO:0055085">
    <property type="term" value="P:transmembrane transport"/>
    <property type="evidence" value="ECO:0007669"/>
    <property type="project" value="InterPro"/>
</dbReference>
<dbReference type="Proteomes" id="UP001302477">
    <property type="component" value="Chromosome"/>
</dbReference>
<dbReference type="EMBL" id="CP137555">
    <property type="protein sequence ID" value="WOX04963.1"/>
    <property type="molecule type" value="Genomic_DNA"/>
</dbReference>
<name>A0AAU0MY76_9GAMM</name>
<reference evidence="9 10" key="1">
    <citation type="submission" date="2023-10" db="EMBL/GenBank/DDBJ databases">
        <title>Description of Microbulbifer bruguierae sp. nov., isolated from the sediments of mangrove plant Bruguiera sexangula and comparative genomic analyses of the genus Microbulbifer.</title>
        <authorList>
            <person name="Long M."/>
        </authorList>
    </citation>
    <scope>NUCLEOTIDE SEQUENCE [LARGE SCALE GENOMIC DNA]</scope>
    <source>
        <strain evidence="9 10">SPO729</strain>
    </source>
</reference>
<keyword evidence="3" id="KW-1003">Cell membrane</keyword>
<dbReference type="InterPro" id="IPR035906">
    <property type="entry name" value="MetI-like_sf"/>
</dbReference>
<comment type="similarity">
    <text evidence="7">Belongs to the binding-protein-dependent transport system permease family.</text>
</comment>
<sequence length="286" mass="30817">MRHSSAASTTKLQPIPDRDPATSGRLLLTLLVLLLVWPGLHFSELDLRVLFDSNSTQAMVSLFSGAWPPAHSQEFLQLVATATLETTAIAIAGIALALPLAALTSLIATRALSRSASERDGTPSLLGRCLRWPVRALLILLRSVPEIVWALLFVRGVGLGPTAGVLAIAISYSGMLGKVYSEIFESVDRRPAQALLHAGASRLTTFIYGILPNASQELISYTVYRWECALRASVVMGFVGAGGLGQQLELSLRMFAGSEVITILLVFLLLVLAADTISRWLRERLG</sequence>
<evidence type="ECO:0000256" key="3">
    <source>
        <dbReference type="ARBA" id="ARBA00022475"/>
    </source>
</evidence>
<dbReference type="SUPFAM" id="SSF161098">
    <property type="entry name" value="MetI-like"/>
    <property type="match status" value="1"/>
</dbReference>
<accession>A0AAU0MY76</accession>
<keyword evidence="10" id="KW-1185">Reference proteome</keyword>